<keyword evidence="2" id="KW-1185">Reference proteome</keyword>
<protein>
    <recommendedName>
        <fullName evidence="3">Major capsid protein</fullName>
    </recommendedName>
</protein>
<evidence type="ECO:0000313" key="1">
    <source>
        <dbReference type="EMBL" id="TGG40093.1"/>
    </source>
</evidence>
<dbReference type="Pfam" id="PF17236">
    <property type="entry name" value="SU10_MCP"/>
    <property type="match status" value="1"/>
</dbReference>
<evidence type="ECO:0000313" key="2">
    <source>
        <dbReference type="Proteomes" id="UP000297635"/>
    </source>
</evidence>
<evidence type="ECO:0008006" key="3">
    <source>
        <dbReference type="Google" id="ProtNLM"/>
    </source>
</evidence>
<reference evidence="1 2" key="1">
    <citation type="submission" date="2019-02" db="EMBL/GenBank/DDBJ databases">
        <title>Isolation and identification of novel species under the genus Muribaculum.</title>
        <authorList>
            <person name="Miyake S."/>
            <person name="Ding Y."/>
            <person name="Low A."/>
            <person name="Soh M."/>
            <person name="Seedorf H."/>
        </authorList>
    </citation>
    <scope>NUCLEOTIDE SEQUENCE [LARGE SCALE GENOMIC DNA]</scope>
    <source>
        <strain evidence="1 2">TLL-A3</strain>
    </source>
</reference>
<dbReference type="InterPro" id="IPR035198">
    <property type="entry name" value="SU10_MCP"/>
</dbReference>
<comment type="caution">
    <text evidence="1">The sequence shown here is derived from an EMBL/GenBank/DDBJ whole genome shotgun (WGS) entry which is preliminary data.</text>
</comment>
<sequence length="407" mass="45436">MSATITEGTINGTPVTTQITAQVSPSLLRSEIDERITKIRPSSTPLDQISRMAGARKAGSMKVEYYSVDLKPGSAHTQGTIAAKTITKDDPIEITIDAKSVLSTSDTVLLPTIKNSDGVPLVAYVIKTNGKKITLLPVNVNYNEDGEFLFPAIHENTIIVRMGRAAGELDVQTPQFATLPTKDFNFCQIFKAQIEESMLQRLSDKEVGWTFSDQEEVAILDMRMCMERTFLFGNKRCIKINDNSDILLTGGIWNQTSKEFTYNKDTLDSRILINMMRKAFSDSNGSTRKVLLAGSGLIERLNSLEHNRVLSGNERVTKWGVDFDYVVSKFGSLYVARCEVFDLCGMEDYGMIVDPEYITKYSHVPFSAERISFHKQGVRNTEAVVLTEASCLVLRYPNAHMRIVPQN</sequence>
<accession>A0A4Z0V8Z7</accession>
<dbReference type="RefSeq" id="WP_135471109.1">
    <property type="nucleotide sequence ID" value="NZ_CASCNC010000002.1"/>
</dbReference>
<dbReference type="AlphaFoldDB" id="A0A4Z0V8Z7"/>
<organism evidence="1 2">
    <name type="scientific">Duncaniella freteri</name>
    <dbReference type="NCBI Taxonomy" id="2530391"/>
    <lineage>
        <taxon>Bacteria</taxon>
        <taxon>Pseudomonadati</taxon>
        <taxon>Bacteroidota</taxon>
        <taxon>Bacteroidia</taxon>
        <taxon>Bacteroidales</taxon>
        <taxon>Muribaculaceae</taxon>
        <taxon>Duncaniella</taxon>
    </lineage>
</organism>
<dbReference type="Proteomes" id="UP000297635">
    <property type="component" value="Unassembled WGS sequence"/>
</dbReference>
<name>A0A4Z0V8Z7_9BACT</name>
<gene>
    <name evidence="1" type="ORF">EZ315_05035</name>
</gene>
<dbReference type="EMBL" id="SJSA01000001">
    <property type="protein sequence ID" value="TGG40093.1"/>
    <property type="molecule type" value="Genomic_DNA"/>
</dbReference>
<dbReference type="GeneID" id="82149150"/>
<proteinExistence type="predicted"/>